<evidence type="ECO:0000256" key="1">
    <source>
        <dbReference type="ARBA" id="ARBA00022737"/>
    </source>
</evidence>
<evidence type="ECO:0000313" key="7">
    <source>
        <dbReference type="Proteomes" id="UP000815325"/>
    </source>
</evidence>
<dbReference type="Gene3D" id="1.25.40.10">
    <property type="entry name" value="Tetratricopeptide repeat domain"/>
    <property type="match status" value="1"/>
</dbReference>
<proteinExistence type="predicted"/>
<feature type="region of interest" description="Disordered" evidence="4">
    <location>
        <begin position="29"/>
        <end position="106"/>
    </location>
</feature>
<dbReference type="PANTHER" id="PTHR47329">
    <property type="entry name" value="OS05G0129900 PROTEIN"/>
    <property type="match status" value="1"/>
</dbReference>
<organism evidence="6 7">
    <name type="scientific">Dunaliella salina</name>
    <name type="common">Green alga</name>
    <name type="synonym">Protococcus salinus</name>
    <dbReference type="NCBI Taxonomy" id="3046"/>
    <lineage>
        <taxon>Eukaryota</taxon>
        <taxon>Viridiplantae</taxon>
        <taxon>Chlorophyta</taxon>
        <taxon>core chlorophytes</taxon>
        <taxon>Chlorophyceae</taxon>
        <taxon>CS clade</taxon>
        <taxon>Chlamydomonadales</taxon>
        <taxon>Dunaliellaceae</taxon>
        <taxon>Dunaliella</taxon>
    </lineage>
</organism>
<keyword evidence="1" id="KW-0677">Repeat</keyword>
<evidence type="ECO:0000256" key="3">
    <source>
        <dbReference type="PROSITE-ProRule" id="PRU00339"/>
    </source>
</evidence>
<gene>
    <name evidence="6" type="ORF">DUNSADRAFT_9513</name>
</gene>
<feature type="compositionally biased region" description="Low complexity" evidence="4">
    <location>
        <begin position="85"/>
        <end position="97"/>
    </location>
</feature>
<feature type="compositionally biased region" description="Low complexity" evidence="4">
    <location>
        <begin position="196"/>
        <end position="235"/>
    </location>
</feature>
<keyword evidence="7" id="KW-1185">Reference proteome</keyword>
<dbReference type="InterPro" id="IPR011990">
    <property type="entry name" value="TPR-like_helical_dom_sf"/>
</dbReference>
<feature type="repeat" description="TPR" evidence="3">
    <location>
        <begin position="255"/>
        <end position="288"/>
    </location>
</feature>
<dbReference type="PROSITE" id="PS50005">
    <property type="entry name" value="TPR"/>
    <property type="match status" value="3"/>
</dbReference>
<feature type="compositionally biased region" description="Low complexity" evidence="4">
    <location>
        <begin position="400"/>
        <end position="432"/>
    </location>
</feature>
<accession>A0ABQ7GHD5</accession>
<reference evidence="6" key="1">
    <citation type="submission" date="2017-08" db="EMBL/GenBank/DDBJ databases">
        <authorList>
            <person name="Polle J.E."/>
            <person name="Barry K."/>
            <person name="Cushman J."/>
            <person name="Schmutz J."/>
            <person name="Tran D."/>
            <person name="Hathwaick L.T."/>
            <person name="Yim W.C."/>
            <person name="Jenkins J."/>
            <person name="Mckie-Krisberg Z.M."/>
            <person name="Prochnik S."/>
            <person name="Lindquist E."/>
            <person name="Dockter R.B."/>
            <person name="Adam C."/>
            <person name="Molina H."/>
            <person name="Bunkerborg J."/>
            <person name="Jin E."/>
            <person name="Buchheim M."/>
            <person name="Magnuson J."/>
        </authorList>
    </citation>
    <scope>NUCLEOTIDE SEQUENCE</scope>
    <source>
        <strain evidence="6">CCAP 19/18</strain>
    </source>
</reference>
<comment type="caution">
    <text evidence="6">The sequence shown here is derived from an EMBL/GenBank/DDBJ whole genome shotgun (WGS) entry which is preliminary data.</text>
</comment>
<feature type="repeat" description="TPR" evidence="3">
    <location>
        <begin position="323"/>
        <end position="356"/>
    </location>
</feature>
<evidence type="ECO:0000313" key="6">
    <source>
        <dbReference type="EMBL" id="KAF5833987.1"/>
    </source>
</evidence>
<dbReference type="InterPro" id="IPR025986">
    <property type="entry name" value="RPAP3-like_C"/>
</dbReference>
<feature type="compositionally biased region" description="Low complexity" evidence="4">
    <location>
        <begin position="517"/>
        <end position="545"/>
    </location>
</feature>
<feature type="compositionally biased region" description="Polar residues" evidence="4">
    <location>
        <begin position="476"/>
        <end position="493"/>
    </location>
</feature>
<dbReference type="Pfam" id="PF07719">
    <property type="entry name" value="TPR_2"/>
    <property type="match status" value="1"/>
</dbReference>
<feature type="domain" description="RNA-polymerase II-associated protein 3-like C-terminal" evidence="5">
    <location>
        <begin position="612"/>
        <end position="749"/>
    </location>
</feature>
<feature type="compositionally biased region" description="Low complexity" evidence="4">
    <location>
        <begin position="156"/>
        <end position="173"/>
    </location>
</feature>
<dbReference type="EMBL" id="MU069781">
    <property type="protein sequence ID" value="KAF5833987.1"/>
    <property type="molecule type" value="Genomic_DNA"/>
</dbReference>
<feature type="compositionally biased region" description="Polar residues" evidence="4">
    <location>
        <begin position="186"/>
        <end position="195"/>
    </location>
</feature>
<feature type="compositionally biased region" description="Polar residues" evidence="4">
    <location>
        <begin position="61"/>
        <end position="84"/>
    </location>
</feature>
<dbReference type="InterPro" id="IPR019734">
    <property type="entry name" value="TPR_rpt"/>
</dbReference>
<feature type="region of interest" description="Disordered" evidence="4">
    <location>
        <begin position="125"/>
        <end position="257"/>
    </location>
</feature>
<dbReference type="Proteomes" id="UP000815325">
    <property type="component" value="Unassembled WGS sequence"/>
</dbReference>
<dbReference type="PANTHER" id="PTHR47329:SF1">
    <property type="entry name" value="OS05G0129900 PROTEIN"/>
    <property type="match status" value="1"/>
</dbReference>
<feature type="compositionally biased region" description="Pro residues" evidence="4">
    <location>
        <begin position="236"/>
        <end position="245"/>
    </location>
</feature>
<dbReference type="Pfam" id="PF13877">
    <property type="entry name" value="RPAP3_C"/>
    <property type="match status" value="1"/>
</dbReference>
<dbReference type="InterPro" id="IPR013105">
    <property type="entry name" value="TPR_2"/>
</dbReference>
<sequence>MDVQLQIRQNALEAQQYMQDLFDWERRVKEKEKGLSNGKASGNSMPAPRGRAASQVAAAPQSLQQPGLTANTKNNSTAIKSTGKSSSSVQQQQQQQQNGGGSNTAAKHTYASYSKWDKLDVDAMLEEDSDEETNRRSKASKSSNQSTAKAAPNQHPSAPRASSAAAPLQAPGSNAAAKVVPAARQPPSTQIQLPNSSGSEEADSSASSQPHLTPISSTYTPPPGTSSSSNQGAAQAPPPAEPSHPPIRNSEPQTSEAWRTRGNDLFKAGQHAYAKECYSRSIALDPASATAYANRAMAELRLMEWPQAEEDCSHALKLEPNHVKALHRRGTARRRLGNTFGAAQDFEHALRMEPGNASLAKERDAAVDAHLAAAQLQMPSRRTRLAVHAKAPLSSPPQPNQHQQQQQQQQQQPSAAASARTPPASSPPTTNSPAPPTPTAKAAPPKPGLVASAQKLDGTDGPEFPLEAVRRGISNGHKSSPSESSQRVGTSSMRVAPSSAAVTAQPPAAAPPPPAAAQPAAVAAPAAHPAAAAAQPAAAGARAVPSPVPPAEAHAKSGGAAEGEESAESGSQGATVATASAEQQARTNKVAAAAAAAASQLHARTLASVRSAPRTSTEFEAVWRSLKGDQGLQARYLGVIPPESLPNVFKASLTPQLLAGILRSLLGCLSTPHHPTSAVSQQGEAPQNATHLEQAGAGAAVENGGSQAAREGGLRGKVLDAGHVGALLRGLSKVPRLSMAAMCMPTRERAELRGLWEHARQQAEGLGAYNGMGSTGSVDQGPLPETEWEALRAAFKL</sequence>
<dbReference type="SMART" id="SM00028">
    <property type="entry name" value="TPR"/>
    <property type="match status" value="3"/>
</dbReference>
<evidence type="ECO:0000259" key="5">
    <source>
        <dbReference type="Pfam" id="PF13877"/>
    </source>
</evidence>
<evidence type="ECO:0000256" key="2">
    <source>
        <dbReference type="ARBA" id="ARBA00022803"/>
    </source>
</evidence>
<feature type="region of interest" description="Disordered" evidence="4">
    <location>
        <begin position="375"/>
        <end position="581"/>
    </location>
</feature>
<protein>
    <recommendedName>
        <fullName evidence="5">RNA-polymerase II-associated protein 3-like C-terminal domain-containing protein</fullName>
    </recommendedName>
</protein>
<keyword evidence="2 3" id="KW-0802">TPR repeat</keyword>
<feature type="compositionally biased region" description="Low complexity" evidence="4">
    <location>
        <begin position="495"/>
        <end position="507"/>
    </location>
</feature>
<dbReference type="SUPFAM" id="SSF48452">
    <property type="entry name" value="TPR-like"/>
    <property type="match status" value="1"/>
</dbReference>
<evidence type="ECO:0000256" key="4">
    <source>
        <dbReference type="SAM" id="MobiDB-lite"/>
    </source>
</evidence>
<feature type="repeat" description="TPR" evidence="3">
    <location>
        <begin position="289"/>
        <end position="322"/>
    </location>
</feature>
<name>A0ABQ7GHD5_DUNSA</name>